<dbReference type="EMBL" id="CM001555">
    <property type="protein sequence ID" value="EJG06165.1"/>
    <property type="molecule type" value="Genomic_DNA"/>
</dbReference>
<reference evidence="7 8" key="1">
    <citation type="submission" date="2011-08" db="EMBL/GenBank/DDBJ databases">
        <title>The complete genome of Methanofollis liminatans DSM 4140.</title>
        <authorList>
            <consortium name="US DOE Joint Genome Institute (JGI-PGF)"/>
            <person name="Lucas S."/>
            <person name="Han J."/>
            <person name="Lapidus A."/>
            <person name="Bruce D."/>
            <person name="Goodwin L."/>
            <person name="Pitluck S."/>
            <person name="Peters L."/>
            <person name="Kyrpides N."/>
            <person name="Mavromatis K."/>
            <person name="Ivanova N."/>
            <person name="Mikhailova N."/>
            <person name="Lu M."/>
            <person name="Detter J.C."/>
            <person name="Tapia R."/>
            <person name="Han C."/>
            <person name="Land M."/>
            <person name="Hauser L."/>
            <person name="Markowitz V."/>
            <person name="Cheng J.-F."/>
            <person name="Hugenholtz P."/>
            <person name="Woyke T."/>
            <person name="Wu D."/>
            <person name="Spring S."/>
            <person name="Schuler E."/>
            <person name="Brambilla E."/>
            <person name="Klenk H.-P."/>
            <person name="Eisen J.A."/>
        </authorList>
    </citation>
    <scope>NUCLEOTIDE SEQUENCE [LARGE SCALE GENOMIC DNA]</scope>
    <source>
        <strain evidence="7 8">DSM 4140</strain>
    </source>
</reference>
<dbReference type="SUPFAM" id="SSF52540">
    <property type="entry name" value="P-loop containing nucleoside triphosphate hydrolases"/>
    <property type="match status" value="1"/>
</dbReference>
<dbReference type="GO" id="GO:0000725">
    <property type="term" value="P:recombinational repair"/>
    <property type="evidence" value="ECO:0007669"/>
    <property type="project" value="TreeGrafter"/>
</dbReference>
<keyword evidence="3 5" id="KW-0347">Helicase</keyword>
<dbReference type="PATRIC" id="fig|28892.9.peg.204"/>
<dbReference type="PROSITE" id="PS51198">
    <property type="entry name" value="UVRD_HELICASE_ATP_BIND"/>
    <property type="match status" value="1"/>
</dbReference>
<keyword evidence="4 5" id="KW-0067">ATP-binding</keyword>
<dbReference type="Proteomes" id="UP000005095">
    <property type="component" value="Chromosome"/>
</dbReference>
<dbReference type="InterPro" id="IPR000212">
    <property type="entry name" value="DNA_helicase_UvrD/REP"/>
</dbReference>
<dbReference type="GO" id="GO:0003677">
    <property type="term" value="F:DNA binding"/>
    <property type="evidence" value="ECO:0007669"/>
    <property type="project" value="InterPro"/>
</dbReference>
<dbReference type="Pfam" id="PF00580">
    <property type="entry name" value="UvrD-helicase"/>
    <property type="match status" value="1"/>
</dbReference>
<gene>
    <name evidence="7" type="ORF">Metli_0190</name>
</gene>
<accession>J1L0L9</accession>
<dbReference type="GO" id="GO:0043138">
    <property type="term" value="F:3'-5' DNA helicase activity"/>
    <property type="evidence" value="ECO:0007669"/>
    <property type="project" value="UniProtKB-EC"/>
</dbReference>
<keyword evidence="1 5" id="KW-0547">Nucleotide-binding</keyword>
<evidence type="ECO:0000256" key="4">
    <source>
        <dbReference type="ARBA" id="ARBA00022840"/>
    </source>
</evidence>
<dbReference type="HOGENOM" id="CLU_004585_6_3_2"/>
<proteinExistence type="predicted"/>
<feature type="binding site" evidence="5">
    <location>
        <begin position="36"/>
        <end position="43"/>
    </location>
    <ligand>
        <name>ATP</name>
        <dbReference type="ChEBI" id="CHEBI:30616"/>
    </ligand>
</feature>
<evidence type="ECO:0000313" key="7">
    <source>
        <dbReference type="EMBL" id="EJG06165.1"/>
    </source>
</evidence>
<dbReference type="GO" id="GO:0005829">
    <property type="term" value="C:cytosol"/>
    <property type="evidence" value="ECO:0007669"/>
    <property type="project" value="TreeGrafter"/>
</dbReference>
<keyword evidence="2 5" id="KW-0378">Hydrolase</keyword>
<evidence type="ECO:0000259" key="6">
    <source>
        <dbReference type="PROSITE" id="PS51198"/>
    </source>
</evidence>
<organism evidence="7 8">
    <name type="scientific">Methanofollis liminatans DSM 4140</name>
    <dbReference type="NCBI Taxonomy" id="28892"/>
    <lineage>
        <taxon>Archaea</taxon>
        <taxon>Methanobacteriati</taxon>
        <taxon>Methanobacteriota</taxon>
        <taxon>Stenosarchaea group</taxon>
        <taxon>Methanomicrobia</taxon>
        <taxon>Methanomicrobiales</taxon>
        <taxon>Methanomicrobiaceae</taxon>
        <taxon>Methanofollis</taxon>
    </lineage>
</organism>
<dbReference type="InterPro" id="IPR027417">
    <property type="entry name" value="P-loop_NTPase"/>
</dbReference>
<evidence type="ECO:0000256" key="3">
    <source>
        <dbReference type="ARBA" id="ARBA00022806"/>
    </source>
</evidence>
<feature type="domain" description="UvrD-like helicase ATP-binding" evidence="6">
    <location>
        <begin position="15"/>
        <end position="340"/>
    </location>
</feature>
<evidence type="ECO:0000256" key="2">
    <source>
        <dbReference type="ARBA" id="ARBA00022801"/>
    </source>
</evidence>
<dbReference type="CDD" id="cd17932">
    <property type="entry name" value="DEXQc_UvrD"/>
    <property type="match status" value="1"/>
</dbReference>
<dbReference type="GO" id="GO:0016787">
    <property type="term" value="F:hydrolase activity"/>
    <property type="evidence" value="ECO:0007669"/>
    <property type="project" value="UniProtKB-UniRule"/>
</dbReference>
<sequence length="784" mass="88287">MAAVQSSLDRTITPDGNQGQYEAIESALDRSLFIVAGPGSGKTMVMALRVLKLIYVDKIDSSTILATTFTKKAAAELRSRILGWGDRLREAFIENPAYTDQLEALQSIDFNQIVTGTIDSISENILQEYREPGSPAPVIIEDFIANAMMVRYGLLRGHRYQNEDLKQYLKNLSGNTRGLNTGGMAGILLEIRDRICHDQVDIDAFCESGEDPGIEVACEAIRAYMRELEERLLYDYSQLEQEFYQKLLDGGLTEFTDKIRFVLVDEYQDTNLLQEHIYFELACHALQNGGSVTVVGDDDQSIYRFRGATVDLFTHFPARIQEALGVQPATITLSKNYRSTHTIVDCVEHYVACDENFQQARVAEKPAIQHARIGTQENIPILGMFREDIDTLAEDLSAFLRDVVDNGGVEITQNVTTYTLRIDADHGSSADICVLCSSPQEVKANGDPRLPYLLRHYLHTSPNPIDVFNPRGQQLKDIPEVQALCGLMLECIDPGCLVQNGIRNLPNDAQDTFSTWREAAHTYIQQHTEKHGEITLEEFVQGWQTRTPRKAFEQKREVPLLDLVYRLVTWIPAMQDDVEGLVYLEVITRTVTQSAVFTSFGSEIIFDANAPDLEGKSIKDAIRGIFIPLATGAIDINEDLLETIPNNRIPIMSIHQAKGLEYPLVIVDVGSDFKTDHHTQAFKRYPKEGGKTCRMEDELRAFSPLLVPQRPGVDRAFDDLIRQYFVAFSRPQDVLLLVGLNSVKDGYLTRGRRPNRKFIPNVATGWDRNDTWHWGQGLPNIVHL</sequence>
<dbReference type="Gene3D" id="3.40.50.300">
    <property type="entry name" value="P-loop containing nucleotide triphosphate hydrolases"/>
    <property type="match status" value="2"/>
</dbReference>
<evidence type="ECO:0000313" key="8">
    <source>
        <dbReference type="Proteomes" id="UP000005095"/>
    </source>
</evidence>
<dbReference type="InterPro" id="IPR014016">
    <property type="entry name" value="UvrD-like_ATP-bd"/>
</dbReference>
<dbReference type="PANTHER" id="PTHR11070">
    <property type="entry name" value="UVRD / RECB / PCRA DNA HELICASE FAMILY MEMBER"/>
    <property type="match status" value="1"/>
</dbReference>
<protein>
    <submittedName>
        <fullName evidence="7">UvrD/REP helicase</fullName>
    </submittedName>
</protein>
<dbReference type="AlphaFoldDB" id="J1L0L9"/>
<evidence type="ECO:0000256" key="1">
    <source>
        <dbReference type="ARBA" id="ARBA00022741"/>
    </source>
</evidence>
<dbReference type="GO" id="GO:0005524">
    <property type="term" value="F:ATP binding"/>
    <property type="evidence" value="ECO:0007669"/>
    <property type="project" value="UniProtKB-UniRule"/>
</dbReference>
<dbReference type="STRING" id="28892.Metli_0190"/>
<name>J1L0L9_9EURY</name>
<evidence type="ECO:0000256" key="5">
    <source>
        <dbReference type="PROSITE-ProRule" id="PRU00560"/>
    </source>
</evidence>
<keyword evidence="8" id="KW-1185">Reference proteome</keyword>
<dbReference type="PANTHER" id="PTHR11070:SF2">
    <property type="entry name" value="ATP-DEPENDENT DNA HELICASE SRS2"/>
    <property type="match status" value="1"/>
</dbReference>